<dbReference type="Proteomes" id="UP000054047">
    <property type="component" value="Unassembled WGS sequence"/>
</dbReference>
<protein>
    <submittedName>
        <fullName evidence="1">Uncharacterized protein</fullName>
    </submittedName>
</protein>
<dbReference type="OrthoDB" id="9932926at2759"/>
<proteinExistence type="predicted"/>
<organism evidence="1 2">
    <name type="scientific">Ancylostoma duodenale</name>
    <dbReference type="NCBI Taxonomy" id="51022"/>
    <lineage>
        <taxon>Eukaryota</taxon>
        <taxon>Metazoa</taxon>
        <taxon>Ecdysozoa</taxon>
        <taxon>Nematoda</taxon>
        <taxon>Chromadorea</taxon>
        <taxon>Rhabditida</taxon>
        <taxon>Rhabditina</taxon>
        <taxon>Rhabditomorpha</taxon>
        <taxon>Strongyloidea</taxon>
        <taxon>Ancylostomatidae</taxon>
        <taxon>Ancylostomatinae</taxon>
        <taxon>Ancylostoma</taxon>
    </lineage>
</organism>
<name>A0A0C2DW43_9BILA</name>
<dbReference type="EMBL" id="KN726827">
    <property type="protein sequence ID" value="KIH67127.1"/>
    <property type="molecule type" value="Genomic_DNA"/>
</dbReference>
<dbReference type="AlphaFoldDB" id="A0A0C2DW43"/>
<evidence type="ECO:0000313" key="1">
    <source>
        <dbReference type="EMBL" id="KIH67127.1"/>
    </source>
</evidence>
<keyword evidence="2" id="KW-1185">Reference proteome</keyword>
<reference evidence="1 2" key="1">
    <citation type="submission" date="2013-12" db="EMBL/GenBank/DDBJ databases">
        <title>Draft genome of the parsitic nematode Ancylostoma duodenale.</title>
        <authorList>
            <person name="Mitreva M."/>
        </authorList>
    </citation>
    <scope>NUCLEOTIDE SEQUENCE [LARGE SCALE GENOMIC DNA]</scope>
    <source>
        <strain evidence="1 2">Zhejiang</strain>
    </source>
</reference>
<dbReference type="Pfam" id="PF04908">
    <property type="entry name" value="SH3BGR"/>
    <property type="match status" value="1"/>
</dbReference>
<accession>A0A0C2DW43</accession>
<gene>
    <name evidence="1" type="ORF">ANCDUO_02546</name>
</gene>
<dbReference type="InterPro" id="IPR006993">
    <property type="entry name" value="Glut_rich_SH3-bd"/>
</dbReference>
<sequence>MRDIMRMLSMALVKLVEFLLRDWQHPERRQHLIYQTETPMNTFSRRLCGLFFYCLSHIRKRVQRTLMILDGLSIPFDAIDITKPG</sequence>
<evidence type="ECO:0000313" key="2">
    <source>
        <dbReference type="Proteomes" id="UP000054047"/>
    </source>
</evidence>